<keyword evidence="2" id="KW-1185">Reference proteome</keyword>
<proteinExistence type="predicted"/>
<comment type="caution">
    <text evidence="1">The sequence shown here is derived from an EMBL/GenBank/DDBJ whole genome shotgun (WGS) entry which is preliminary data.</text>
</comment>
<dbReference type="EMBL" id="BNAR01000005">
    <property type="protein sequence ID" value="GHH42202.1"/>
    <property type="molecule type" value="Genomic_DNA"/>
</dbReference>
<gene>
    <name evidence="1" type="ORF">GCM10017774_38140</name>
</gene>
<sequence length="118" mass="13042">MLVGSTIRATTSATASLQRREVRAKVELGLPHSQTLPRHRLERLHAASSCAEPMCSMSRDPRREEYTICTALAPDAVFTVRTYATRDSLEPAASAQIFAVHTTKPQLNSQHPAQDQRS</sequence>
<name>A0ABQ3MFV7_9PSEU</name>
<organism evidence="1 2">
    <name type="scientific">Lentzea cavernae</name>
    <dbReference type="NCBI Taxonomy" id="2020703"/>
    <lineage>
        <taxon>Bacteria</taxon>
        <taxon>Bacillati</taxon>
        <taxon>Actinomycetota</taxon>
        <taxon>Actinomycetes</taxon>
        <taxon>Pseudonocardiales</taxon>
        <taxon>Pseudonocardiaceae</taxon>
        <taxon>Lentzea</taxon>
    </lineage>
</organism>
<dbReference type="Proteomes" id="UP000605568">
    <property type="component" value="Unassembled WGS sequence"/>
</dbReference>
<evidence type="ECO:0000313" key="2">
    <source>
        <dbReference type="Proteomes" id="UP000605568"/>
    </source>
</evidence>
<accession>A0ABQ3MFV7</accession>
<evidence type="ECO:0000313" key="1">
    <source>
        <dbReference type="EMBL" id="GHH42202.1"/>
    </source>
</evidence>
<reference evidence="2" key="1">
    <citation type="journal article" date="2019" name="Int. J. Syst. Evol. Microbiol.">
        <title>The Global Catalogue of Microorganisms (GCM) 10K type strain sequencing project: providing services to taxonomists for standard genome sequencing and annotation.</title>
        <authorList>
            <consortium name="The Broad Institute Genomics Platform"/>
            <consortium name="The Broad Institute Genome Sequencing Center for Infectious Disease"/>
            <person name="Wu L."/>
            <person name="Ma J."/>
        </authorList>
    </citation>
    <scope>NUCLEOTIDE SEQUENCE [LARGE SCALE GENOMIC DNA]</scope>
    <source>
        <strain evidence="2">CGMCC 4.7367</strain>
    </source>
</reference>
<protein>
    <submittedName>
        <fullName evidence="1">Uncharacterized protein</fullName>
    </submittedName>
</protein>